<protein>
    <submittedName>
        <fullName evidence="1">Plasmid replication protein RepB</fullName>
    </submittedName>
</protein>
<dbReference type="Proteomes" id="UP000239731">
    <property type="component" value="Unassembled WGS sequence"/>
</dbReference>
<comment type="caution">
    <text evidence="1">The sequence shown here is derived from an EMBL/GenBank/DDBJ whole genome shotgun (WGS) entry which is preliminary data.</text>
</comment>
<proteinExistence type="predicted"/>
<dbReference type="AlphaFoldDB" id="A0A2T0HMY0"/>
<evidence type="ECO:0000313" key="1">
    <source>
        <dbReference type="EMBL" id="PRW84432.1"/>
    </source>
</evidence>
<gene>
    <name evidence="1" type="ORF">C7A10_28775</name>
</gene>
<sequence>MAVDLSAMRQLFQEGELKSAMVVPVPMQLNAWELIAVCKDGSKEHMTIARSDRRKVYKSLKSVHADAARVGFTQVVIQVEALQVA</sequence>
<reference evidence="1 2" key="1">
    <citation type="submission" date="2018-03" db="EMBL/GenBank/DDBJ databases">
        <title>Blue discolouration in mozzarella cheese caused by Pseudomonas fluorescens.</title>
        <authorList>
            <person name="Chiesa F."/>
            <person name="Dalmasso A."/>
            <person name="Lomonaco S."/>
        </authorList>
    </citation>
    <scope>NUCLEOTIDE SEQUENCE [LARGE SCALE GENOMIC DNA]</scope>
    <source>
        <strain evidence="1 2">11293</strain>
    </source>
</reference>
<dbReference type="EMBL" id="PVUH01000030">
    <property type="protein sequence ID" value="PRW84432.1"/>
    <property type="molecule type" value="Genomic_DNA"/>
</dbReference>
<accession>A0A2T0HMY0</accession>
<organism evidence="1 2">
    <name type="scientific">Pseudomonas fluorescens</name>
    <dbReference type="NCBI Taxonomy" id="294"/>
    <lineage>
        <taxon>Bacteria</taxon>
        <taxon>Pseudomonadati</taxon>
        <taxon>Pseudomonadota</taxon>
        <taxon>Gammaproteobacteria</taxon>
        <taxon>Pseudomonadales</taxon>
        <taxon>Pseudomonadaceae</taxon>
        <taxon>Pseudomonas</taxon>
    </lineage>
</organism>
<evidence type="ECO:0000313" key="2">
    <source>
        <dbReference type="Proteomes" id="UP000239731"/>
    </source>
</evidence>
<name>A0A2T0HMY0_PSEFL</name>